<dbReference type="InterPro" id="IPR027599">
    <property type="entry name" value="PqqD-rel_X"/>
</dbReference>
<proteinExistence type="predicted"/>
<evidence type="ECO:0000313" key="1">
    <source>
        <dbReference type="EMBL" id="AJP72824.1"/>
    </source>
</evidence>
<reference evidence="1 2" key="2">
    <citation type="submission" date="2015-02" db="EMBL/GenBank/DDBJ databases">
        <title>The complete genome of Sphingomonas hengshuiensis sp. WHSC-8 isolated from soil of Hengshui Lake.</title>
        <authorList>
            <person name="Wei S."/>
            <person name="Guo J."/>
            <person name="Su C."/>
            <person name="Wu R."/>
            <person name="Zhang Z."/>
            <person name="Liang K."/>
            <person name="Li H."/>
            <person name="Wang T."/>
            <person name="Liu H."/>
            <person name="Zhang C."/>
            <person name="Li Z."/>
            <person name="Wang Q."/>
            <person name="Meng J."/>
        </authorList>
    </citation>
    <scope>NUCLEOTIDE SEQUENCE [LARGE SCALE GENOMIC DNA]</scope>
    <source>
        <strain evidence="1 2">WHSC-8</strain>
    </source>
</reference>
<dbReference type="RefSeq" id="WP_044333301.1">
    <property type="nucleotide sequence ID" value="NZ_CP010836.1"/>
</dbReference>
<sequence length="88" mass="9800">MEQLFRRSGDIFAAPLDESVLLLNAETGRYHGLNGVAARIWEMLEQPVGEAELVSGLVAEFDVTPEECRREVSAFLTHLRDRGLLSAE</sequence>
<reference evidence="1 2" key="1">
    <citation type="journal article" date="2015" name="Int. J. Syst. Evol. Microbiol.">
        <title>Sphingomonas hengshuiensis sp. nov., isolated from lake wetland.</title>
        <authorList>
            <person name="Wei S."/>
            <person name="Wang T."/>
            <person name="Liu H."/>
            <person name="Zhang C."/>
            <person name="Guo J."/>
            <person name="Wang Q."/>
            <person name="Liang K."/>
            <person name="Zhang Z."/>
        </authorList>
    </citation>
    <scope>NUCLEOTIDE SEQUENCE [LARGE SCALE GENOMIC DNA]</scope>
    <source>
        <strain evidence="1 2">WHSC-8</strain>
    </source>
</reference>
<dbReference type="Proteomes" id="UP000032300">
    <property type="component" value="Chromosome"/>
</dbReference>
<dbReference type="AlphaFoldDB" id="A0A7U4LG53"/>
<dbReference type="InterPro" id="IPR041881">
    <property type="entry name" value="PqqD_sf"/>
</dbReference>
<evidence type="ECO:0000313" key="2">
    <source>
        <dbReference type="Proteomes" id="UP000032300"/>
    </source>
</evidence>
<dbReference type="EMBL" id="CP010836">
    <property type="protein sequence ID" value="AJP72824.1"/>
    <property type="molecule type" value="Genomic_DNA"/>
</dbReference>
<evidence type="ECO:0008006" key="3">
    <source>
        <dbReference type="Google" id="ProtNLM"/>
    </source>
</evidence>
<dbReference type="NCBIfam" id="TIGR04353">
    <property type="entry name" value="PqqD_rel_X"/>
    <property type="match status" value="1"/>
</dbReference>
<accession>A0A7U4LG53</accession>
<keyword evidence="2" id="KW-1185">Reference proteome</keyword>
<dbReference type="OrthoDB" id="1495225at2"/>
<gene>
    <name evidence="1" type="ORF">TS85_15125</name>
</gene>
<organism evidence="1 2">
    <name type="scientific">Sphingomonas hengshuiensis</name>
    <dbReference type="NCBI Taxonomy" id="1609977"/>
    <lineage>
        <taxon>Bacteria</taxon>
        <taxon>Pseudomonadati</taxon>
        <taxon>Pseudomonadota</taxon>
        <taxon>Alphaproteobacteria</taxon>
        <taxon>Sphingomonadales</taxon>
        <taxon>Sphingomonadaceae</taxon>
        <taxon>Sphingomonas</taxon>
    </lineage>
</organism>
<dbReference type="KEGG" id="sphi:TS85_15125"/>
<dbReference type="InterPro" id="IPR008792">
    <property type="entry name" value="PQQD"/>
</dbReference>
<name>A0A7U4LG53_9SPHN</name>
<protein>
    <recommendedName>
        <fullName evidence="3">PqqD family protein</fullName>
    </recommendedName>
</protein>
<dbReference type="Gene3D" id="1.10.10.1150">
    <property type="entry name" value="Coenzyme PQQ synthesis protein D (PqqD)"/>
    <property type="match status" value="1"/>
</dbReference>
<dbReference type="Pfam" id="PF05402">
    <property type="entry name" value="PqqD"/>
    <property type="match status" value="1"/>
</dbReference>